<gene>
    <name evidence="3" type="ORF">HDF10_001718</name>
</gene>
<comment type="caution">
    <text evidence="3">The sequence shown here is derived from an EMBL/GenBank/DDBJ whole genome shotgun (WGS) entry which is preliminary data.</text>
</comment>
<name>A0A7W8N3S2_9BACT</name>
<dbReference type="Proteomes" id="UP000569092">
    <property type="component" value="Unassembled WGS sequence"/>
</dbReference>
<proteinExistence type="predicted"/>
<protein>
    <submittedName>
        <fullName evidence="3">Phosphate transport system substrate-binding protein</fullName>
    </submittedName>
</protein>
<dbReference type="PANTHER" id="PTHR30570">
    <property type="entry name" value="PERIPLASMIC PHOSPHATE BINDING COMPONENT OF PHOSPHATE ABC TRANSPORTER"/>
    <property type="match status" value="1"/>
</dbReference>
<keyword evidence="1" id="KW-0732">Signal</keyword>
<dbReference type="EMBL" id="JACHDZ010000002">
    <property type="protein sequence ID" value="MBB5343743.1"/>
    <property type="molecule type" value="Genomic_DNA"/>
</dbReference>
<dbReference type="InterPro" id="IPR050811">
    <property type="entry name" value="Phosphate_ABC_transporter"/>
</dbReference>
<organism evidence="3 4">
    <name type="scientific">Tunturiibacter lichenicola</name>
    <dbReference type="NCBI Taxonomy" id="2051959"/>
    <lineage>
        <taxon>Bacteria</taxon>
        <taxon>Pseudomonadati</taxon>
        <taxon>Acidobacteriota</taxon>
        <taxon>Terriglobia</taxon>
        <taxon>Terriglobales</taxon>
        <taxon>Acidobacteriaceae</taxon>
        <taxon>Tunturiibacter</taxon>
    </lineage>
</organism>
<dbReference type="Pfam" id="PF12849">
    <property type="entry name" value="PBP_like_2"/>
    <property type="match status" value="1"/>
</dbReference>
<evidence type="ECO:0000256" key="1">
    <source>
        <dbReference type="ARBA" id="ARBA00022729"/>
    </source>
</evidence>
<dbReference type="Gene3D" id="3.40.190.10">
    <property type="entry name" value="Periplasmic binding protein-like II"/>
    <property type="match status" value="2"/>
</dbReference>
<evidence type="ECO:0000313" key="4">
    <source>
        <dbReference type="Proteomes" id="UP000569092"/>
    </source>
</evidence>
<dbReference type="SUPFAM" id="SSF53850">
    <property type="entry name" value="Periplasmic binding protein-like II"/>
    <property type="match status" value="1"/>
</dbReference>
<feature type="domain" description="PBP" evidence="2">
    <location>
        <begin position="45"/>
        <end position="334"/>
    </location>
</feature>
<sequence>MNSKSCMACILLAVTPSLLGQGRPSNSGMDGLPAYSPRQQVSGTIRNSGSALAGLMTAWEAGFKKLQPDITFDDSLLSGDAAIGSLEAGAADLAPNGREPVLTEFLSFAEVFQNDGPFQVTVATGAYEALGRTWAQVIFVNKDNPLTQLTMKQLDQIFGAGRTGTYDGYKWVSANARPKSENIRTWGQLGLAGDWADKPIQTYGYAPTGMSNFFELTVFHGGTTWNENLKQYVETDAKQATFRAGTTAQMMEDLSRDRYGIAWAGLAHAKGIPGVKAVALAISAAGPFLLCNEQTVRSRTYPLTRSIFIQLNRPPHTAIEPRLKEFLLYILSREGQEAVANQGEYLPLAPAELAKQRAALE</sequence>
<dbReference type="PANTHER" id="PTHR30570:SF6">
    <property type="entry name" value="PHOSPHATE-BINDING PROTEIN PSTS"/>
    <property type="match status" value="1"/>
</dbReference>
<evidence type="ECO:0000313" key="3">
    <source>
        <dbReference type="EMBL" id="MBB5343743.1"/>
    </source>
</evidence>
<accession>A0A7W8N3S2</accession>
<dbReference type="AlphaFoldDB" id="A0A7W8N3S2"/>
<dbReference type="InterPro" id="IPR024370">
    <property type="entry name" value="PBP_domain"/>
</dbReference>
<reference evidence="3 4" key="1">
    <citation type="submission" date="2020-08" db="EMBL/GenBank/DDBJ databases">
        <title>Genomic Encyclopedia of Type Strains, Phase IV (KMG-V): Genome sequencing to study the core and pangenomes of soil and plant-associated prokaryotes.</title>
        <authorList>
            <person name="Whitman W."/>
        </authorList>
    </citation>
    <scope>NUCLEOTIDE SEQUENCE [LARGE SCALE GENOMIC DNA]</scope>
    <source>
        <strain evidence="3 4">M8US30</strain>
    </source>
</reference>
<evidence type="ECO:0000259" key="2">
    <source>
        <dbReference type="Pfam" id="PF12849"/>
    </source>
</evidence>